<comment type="similarity">
    <text evidence="1">Belongs to the glycosyltransferase 2 family.</text>
</comment>
<accession>A0A1B6VP33</accession>
<keyword evidence="3 4" id="KW-0808">Transferase</keyword>
<dbReference type="EMBL" id="LUTU01000004">
    <property type="protein sequence ID" value="OAJ68737.1"/>
    <property type="molecule type" value="Genomic_DNA"/>
</dbReference>
<sequence length="554" mass="63013">MPAWYLLQPSKASSSLEVFSRDLFPQAWAAHARFRHVGLRVQAKAELLVKVYRHLKGAAPELILEVPSVQEEMVFALPPLIECGDRLSYTLYKGKREVPLRTQDIVVDWVCDRPPERQVGIAVVVCTRDRDTQLQVLVDQIAPQMEDLESCIIVNQGKSALRDRLVLRGDQEKYWIFEQENLGGAGGFTRGIMEALKDQSITHVLLMDDDVEVDVDLFCRLRSALAYFASPKICLGGVMIDLDHRDRLLSVGHGFDPIKAMTTDFLPREGVRLREMEARSFLERPVDVDFCGWWCFCFPRQAVEVSGLPLPLFLRGDDAEYGLRLKRAGFPTVMWPGIYVAHPHLLNQTRPWHQYYDRRNALICAALQCGSLPSPAIIRLVRGVFNAIALYRYSEARAGIQALQAYIDGVEGVEHWSEEKHRALVKDDEVMCQSLERGQVSLKVFHTGLSRTLITVLRVLRDILARENAMTTSGVKVDAASWKVGTRRRPVRVWLFSEGQVTQLWRDPIQARDIVTSLLRVVFFLVTRPPRKPEALLRLATPAWWAKRLGLSIN</sequence>
<name>A0A1B6VP33_9PROT</name>
<proteinExistence type="inferred from homology"/>
<gene>
    <name evidence="4" type="ORF">A0123_00296</name>
</gene>
<dbReference type="Proteomes" id="UP000077786">
    <property type="component" value="Unassembled WGS sequence"/>
</dbReference>
<protein>
    <submittedName>
        <fullName evidence="4">Glycosyltransferase</fullName>
    </submittedName>
</protein>
<evidence type="ECO:0000256" key="2">
    <source>
        <dbReference type="ARBA" id="ARBA00022676"/>
    </source>
</evidence>
<dbReference type="PANTHER" id="PTHR43179:SF12">
    <property type="entry name" value="GALACTOFURANOSYLTRANSFERASE GLFT2"/>
    <property type="match status" value="1"/>
</dbReference>
<evidence type="ECO:0000313" key="4">
    <source>
        <dbReference type="EMBL" id="OAJ68737.1"/>
    </source>
</evidence>
<evidence type="ECO:0000256" key="1">
    <source>
        <dbReference type="ARBA" id="ARBA00006739"/>
    </source>
</evidence>
<dbReference type="AlphaFoldDB" id="A0A1B6VP33"/>
<dbReference type="InterPro" id="IPR029044">
    <property type="entry name" value="Nucleotide-diphossugar_trans"/>
</dbReference>
<dbReference type="PATRIC" id="fig|38307.3.peg.315"/>
<reference evidence="4 5" key="1">
    <citation type="submission" date="2016-03" db="EMBL/GenBank/DDBJ databases">
        <title>Draft genome sequence of Gluconobacter cerinus strain CECT 9110.</title>
        <authorList>
            <person name="Sainz F."/>
            <person name="Mas A."/>
            <person name="Torija M.J."/>
        </authorList>
    </citation>
    <scope>NUCLEOTIDE SEQUENCE [LARGE SCALE GENOMIC DNA]</scope>
    <source>
        <strain evidence="4 5">CECT 9110</strain>
    </source>
</reference>
<evidence type="ECO:0000256" key="3">
    <source>
        <dbReference type="ARBA" id="ARBA00022679"/>
    </source>
</evidence>
<organism evidence="4 5">
    <name type="scientific">Gluconobacter cerinus</name>
    <dbReference type="NCBI Taxonomy" id="38307"/>
    <lineage>
        <taxon>Bacteria</taxon>
        <taxon>Pseudomonadati</taxon>
        <taxon>Pseudomonadota</taxon>
        <taxon>Alphaproteobacteria</taxon>
        <taxon>Acetobacterales</taxon>
        <taxon>Acetobacteraceae</taxon>
        <taxon>Gluconobacter</taxon>
    </lineage>
</organism>
<dbReference type="PANTHER" id="PTHR43179">
    <property type="entry name" value="RHAMNOSYLTRANSFERASE WBBL"/>
    <property type="match status" value="1"/>
</dbReference>
<dbReference type="Gene3D" id="3.90.550.60">
    <property type="match status" value="1"/>
</dbReference>
<comment type="caution">
    <text evidence="4">The sequence shown here is derived from an EMBL/GenBank/DDBJ whole genome shotgun (WGS) entry which is preliminary data.</text>
</comment>
<dbReference type="GO" id="GO:0016757">
    <property type="term" value="F:glycosyltransferase activity"/>
    <property type="evidence" value="ECO:0007669"/>
    <property type="project" value="UniProtKB-KW"/>
</dbReference>
<dbReference type="SUPFAM" id="SSF53448">
    <property type="entry name" value="Nucleotide-diphospho-sugar transferases"/>
    <property type="match status" value="1"/>
</dbReference>
<dbReference type="Pfam" id="PF13641">
    <property type="entry name" value="Glyco_tranf_2_3"/>
    <property type="match status" value="1"/>
</dbReference>
<keyword evidence="2" id="KW-0328">Glycosyltransferase</keyword>
<evidence type="ECO:0000313" key="5">
    <source>
        <dbReference type="Proteomes" id="UP000077786"/>
    </source>
</evidence>